<evidence type="ECO:0000256" key="3">
    <source>
        <dbReference type="ARBA" id="ARBA00022617"/>
    </source>
</evidence>
<evidence type="ECO:0000256" key="1">
    <source>
        <dbReference type="ARBA" id="ARBA00001971"/>
    </source>
</evidence>
<proteinExistence type="inferred from homology"/>
<dbReference type="EMBL" id="JAKJXP020000032">
    <property type="protein sequence ID" value="KAK7753074.1"/>
    <property type="molecule type" value="Genomic_DNA"/>
</dbReference>
<protein>
    <recommendedName>
        <fullName evidence="10">Cytochrome P450</fullName>
    </recommendedName>
</protein>
<accession>A0AAN9V221</accession>
<dbReference type="PANTHER" id="PTHR24305">
    <property type="entry name" value="CYTOCHROME P450"/>
    <property type="match status" value="1"/>
</dbReference>
<dbReference type="InterPro" id="IPR050121">
    <property type="entry name" value="Cytochrome_P450_monoxygenase"/>
</dbReference>
<dbReference type="GO" id="GO:0004497">
    <property type="term" value="F:monooxygenase activity"/>
    <property type="evidence" value="ECO:0007669"/>
    <property type="project" value="UniProtKB-KW"/>
</dbReference>
<keyword evidence="7" id="KW-0560">Oxidoreductase</keyword>
<comment type="caution">
    <text evidence="8">The sequence shown here is derived from an EMBL/GenBank/DDBJ whole genome shotgun (WGS) entry which is preliminary data.</text>
</comment>
<keyword evidence="9" id="KW-1185">Reference proteome</keyword>
<sequence>MLIDPEVHKDRHGVVKPLFSVKGVEQLAPVALNNVSRMIAKMNASFDKGLPVDLTRLIRLLTIDTIMVLLFNKNMNLLESEEEEPQFAGTMKMFADNFLVMKHFAILARLSAQIPESWAEKLIPGYVPFRKQSSKWIHDIKNQKKRDGLYVTEEGGRSTYFDLLLDANKSRGYEAFNEEVLIDEALAMCFAGTDTTSFALSLGAYHLVSNPTKLQTLREELDGVPANAAGLLEYRDVRALPYLTAVIKEILRISPPVPGIIPRRVPTTVSSAIGMITHDPALFSEPNSFFPERWLSDDSKDLEKWFLVFSRGSRGCLGQKSVPWTLLAVFHPLTVHSVAYLELYVVLANLFRRFDMTLYKTDETTVQWKESAAARLCNHVKVTVDSVRR</sequence>
<organism evidence="8 9">
    <name type="scientific">Diatrype stigma</name>
    <dbReference type="NCBI Taxonomy" id="117547"/>
    <lineage>
        <taxon>Eukaryota</taxon>
        <taxon>Fungi</taxon>
        <taxon>Dikarya</taxon>
        <taxon>Ascomycota</taxon>
        <taxon>Pezizomycotina</taxon>
        <taxon>Sordariomycetes</taxon>
        <taxon>Xylariomycetidae</taxon>
        <taxon>Xylariales</taxon>
        <taxon>Diatrypaceae</taxon>
        <taxon>Diatrype</taxon>
    </lineage>
</organism>
<evidence type="ECO:0000256" key="2">
    <source>
        <dbReference type="ARBA" id="ARBA00010617"/>
    </source>
</evidence>
<evidence type="ECO:0000313" key="9">
    <source>
        <dbReference type="Proteomes" id="UP001320420"/>
    </source>
</evidence>
<dbReference type="PRINTS" id="PR00385">
    <property type="entry name" value="P450"/>
</dbReference>
<dbReference type="PRINTS" id="PR00463">
    <property type="entry name" value="EP450I"/>
</dbReference>
<keyword evidence="3 6" id="KW-0349">Heme</keyword>
<dbReference type="PROSITE" id="PS00086">
    <property type="entry name" value="CYTOCHROME_P450"/>
    <property type="match status" value="1"/>
</dbReference>
<comment type="cofactor">
    <cofactor evidence="1 6">
        <name>heme</name>
        <dbReference type="ChEBI" id="CHEBI:30413"/>
    </cofactor>
</comment>
<keyword evidence="5 6" id="KW-0408">Iron</keyword>
<dbReference type="Gene3D" id="1.10.630.10">
    <property type="entry name" value="Cytochrome P450"/>
    <property type="match status" value="1"/>
</dbReference>
<gene>
    <name evidence="8" type="ORF">SLS62_005024</name>
</gene>
<comment type="similarity">
    <text evidence="2 7">Belongs to the cytochrome P450 family.</text>
</comment>
<dbReference type="InterPro" id="IPR017972">
    <property type="entry name" value="Cyt_P450_CS"/>
</dbReference>
<dbReference type="InterPro" id="IPR002401">
    <property type="entry name" value="Cyt_P450_E_grp-I"/>
</dbReference>
<evidence type="ECO:0000256" key="5">
    <source>
        <dbReference type="ARBA" id="ARBA00023004"/>
    </source>
</evidence>
<dbReference type="InterPro" id="IPR001128">
    <property type="entry name" value="Cyt_P450"/>
</dbReference>
<dbReference type="Pfam" id="PF00067">
    <property type="entry name" value="p450"/>
    <property type="match status" value="1"/>
</dbReference>
<evidence type="ECO:0000256" key="7">
    <source>
        <dbReference type="RuleBase" id="RU000461"/>
    </source>
</evidence>
<evidence type="ECO:0000256" key="6">
    <source>
        <dbReference type="PIRSR" id="PIRSR602401-1"/>
    </source>
</evidence>
<keyword evidence="7" id="KW-0503">Monooxygenase</keyword>
<evidence type="ECO:0000313" key="8">
    <source>
        <dbReference type="EMBL" id="KAK7753074.1"/>
    </source>
</evidence>
<keyword evidence="4 6" id="KW-0479">Metal-binding</keyword>
<reference evidence="8 9" key="1">
    <citation type="submission" date="2024-02" db="EMBL/GenBank/DDBJ databases">
        <title>De novo assembly and annotation of 12 fungi associated with fruit tree decline syndrome in Ontario, Canada.</title>
        <authorList>
            <person name="Sulman M."/>
            <person name="Ellouze W."/>
            <person name="Ilyukhin E."/>
        </authorList>
    </citation>
    <scope>NUCLEOTIDE SEQUENCE [LARGE SCALE GENOMIC DNA]</scope>
    <source>
        <strain evidence="8 9">M11/M66-122</strain>
    </source>
</reference>
<dbReference type="GO" id="GO:0005506">
    <property type="term" value="F:iron ion binding"/>
    <property type="evidence" value="ECO:0007669"/>
    <property type="project" value="InterPro"/>
</dbReference>
<evidence type="ECO:0000256" key="4">
    <source>
        <dbReference type="ARBA" id="ARBA00022723"/>
    </source>
</evidence>
<feature type="binding site" description="axial binding residue" evidence="6">
    <location>
        <position position="316"/>
    </location>
    <ligand>
        <name>heme</name>
        <dbReference type="ChEBI" id="CHEBI:30413"/>
    </ligand>
    <ligandPart>
        <name>Fe</name>
        <dbReference type="ChEBI" id="CHEBI:18248"/>
    </ligandPart>
</feature>
<name>A0AAN9V221_9PEZI</name>
<dbReference type="GO" id="GO:0020037">
    <property type="term" value="F:heme binding"/>
    <property type="evidence" value="ECO:0007669"/>
    <property type="project" value="InterPro"/>
</dbReference>
<dbReference type="AlphaFoldDB" id="A0AAN9V221"/>
<dbReference type="PANTHER" id="PTHR24305:SF210">
    <property type="entry name" value="CYTOCHROME P450 MONOOXYGENASE ASQL-RELATED"/>
    <property type="match status" value="1"/>
</dbReference>
<dbReference type="InterPro" id="IPR036396">
    <property type="entry name" value="Cyt_P450_sf"/>
</dbReference>
<evidence type="ECO:0008006" key="10">
    <source>
        <dbReference type="Google" id="ProtNLM"/>
    </source>
</evidence>
<dbReference type="GO" id="GO:0016705">
    <property type="term" value="F:oxidoreductase activity, acting on paired donors, with incorporation or reduction of molecular oxygen"/>
    <property type="evidence" value="ECO:0007669"/>
    <property type="project" value="InterPro"/>
</dbReference>
<dbReference type="Proteomes" id="UP001320420">
    <property type="component" value="Unassembled WGS sequence"/>
</dbReference>
<dbReference type="SUPFAM" id="SSF48264">
    <property type="entry name" value="Cytochrome P450"/>
    <property type="match status" value="1"/>
</dbReference>
<dbReference type="CDD" id="cd11062">
    <property type="entry name" value="CYP58-like"/>
    <property type="match status" value="1"/>
</dbReference>